<evidence type="ECO:0000256" key="1">
    <source>
        <dbReference type="SAM" id="MobiDB-lite"/>
    </source>
</evidence>
<comment type="caution">
    <text evidence="3">The sequence shown here is derived from an EMBL/GenBank/DDBJ whole genome shotgun (WGS) entry which is preliminary data.</text>
</comment>
<sequence>MVASDNKACRHTLSTTATNTPNENSFKKFLRIISSTSSTKRKKYKDVKVAENDAPVVIRSLPIAAPQYEDDYGVQHNFDGYTTREGNTDAVQTLKAQMENKNKSRTRCVKIFTWTMAVAVIACAVLSILGWISVYLLTVRISNNIFDMVRVEQACSPHPLPHFPNSNSKEDCRKPGSSI</sequence>
<dbReference type="Proteomes" id="UP001328107">
    <property type="component" value="Unassembled WGS sequence"/>
</dbReference>
<protein>
    <submittedName>
        <fullName evidence="3">Uncharacterized protein</fullName>
    </submittedName>
</protein>
<name>A0AAN5CQA2_9BILA</name>
<feature type="region of interest" description="Disordered" evidence="1">
    <location>
        <begin position="160"/>
        <end position="179"/>
    </location>
</feature>
<feature type="transmembrane region" description="Helical" evidence="2">
    <location>
        <begin position="111"/>
        <end position="137"/>
    </location>
</feature>
<organism evidence="3 4">
    <name type="scientific">Pristionchus mayeri</name>
    <dbReference type="NCBI Taxonomy" id="1317129"/>
    <lineage>
        <taxon>Eukaryota</taxon>
        <taxon>Metazoa</taxon>
        <taxon>Ecdysozoa</taxon>
        <taxon>Nematoda</taxon>
        <taxon>Chromadorea</taxon>
        <taxon>Rhabditida</taxon>
        <taxon>Rhabditina</taxon>
        <taxon>Diplogasteromorpha</taxon>
        <taxon>Diplogasteroidea</taxon>
        <taxon>Neodiplogasteridae</taxon>
        <taxon>Pristionchus</taxon>
    </lineage>
</organism>
<dbReference type="EMBL" id="BTRK01000004">
    <property type="protein sequence ID" value="GMR48460.1"/>
    <property type="molecule type" value="Genomic_DNA"/>
</dbReference>
<feature type="non-terminal residue" evidence="3">
    <location>
        <position position="179"/>
    </location>
</feature>
<keyword evidence="4" id="KW-1185">Reference proteome</keyword>
<keyword evidence="2" id="KW-1133">Transmembrane helix</keyword>
<proteinExistence type="predicted"/>
<dbReference type="AlphaFoldDB" id="A0AAN5CQA2"/>
<gene>
    <name evidence="3" type="ORF">PMAYCL1PPCAC_18655</name>
</gene>
<feature type="compositionally biased region" description="Basic and acidic residues" evidence="1">
    <location>
        <begin position="168"/>
        <end position="179"/>
    </location>
</feature>
<accession>A0AAN5CQA2</accession>
<keyword evidence="2" id="KW-0812">Transmembrane</keyword>
<keyword evidence="2" id="KW-0472">Membrane</keyword>
<evidence type="ECO:0000313" key="4">
    <source>
        <dbReference type="Proteomes" id="UP001328107"/>
    </source>
</evidence>
<evidence type="ECO:0000313" key="3">
    <source>
        <dbReference type="EMBL" id="GMR48460.1"/>
    </source>
</evidence>
<evidence type="ECO:0000256" key="2">
    <source>
        <dbReference type="SAM" id="Phobius"/>
    </source>
</evidence>
<reference evidence="4" key="1">
    <citation type="submission" date="2022-10" db="EMBL/GenBank/DDBJ databases">
        <title>Genome assembly of Pristionchus species.</title>
        <authorList>
            <person name="Yoshida K."/>
            <person name="Sommer R.J."/>
        </authorList>
    </citation>
    <scope>NUCLEOTIDE SEQUENCE [LARGE SCALE GENOMIC DNA]</scope>
    <source>
        <strain evidence="4">RS5460</strain>
    </source>
</reference>